<dbReference type="PANTHER" id="PTHR46558">
    <property type="entry name" value="TRACRIPTIONAL REGULATORY PROTEIN-RELATED-RELATED"/>
    <property type="match status" value="1"/>
</dbReference>
<dbReference type="Gene3D" id="1.10.260.40">
    <property type="entry name" value="lambda repressor-like DNA-binding domains"/>
    <property type="match status" value="1"/>
</dbReference>
<dbReference type="AlphaFoldDB" id="A0A4P8WKC1"/>
<dbReference type="PANTHER" id="PTHR46558:SF4">
    <property type="entry name" value="DNA-BIDING PHAGE PROTEIN"/>
    <property type="match status" value="1"/>
</dbReference>
<organism evidence="3 4">
    <name type="scientific">Natrinema versiforme</name>
    <dbReference type="NCBI Taxonomy" id="88724"/>
    <lineage>
        <taxon>Archaea</taxon>
        <taxon>Methanobacteriati</taxon>
        <taxon>Methanobacteriota</taxon>
        <taxon>Stenosarchaea group</taxon>
        <taxon>Halobacteria</taxon>
        <taxon>Halobacteriales</taxon>
        <taxon>Natrialbaceae</taxon>
        <taxon>Natrinema</taxon>
    </lineage>
</organism>
<evidence type="ECO:0000313" key="4">
    <source>
        <dbReference type="Proteomes" id="UP000302218"/>
    </source>
</evidence>
<name>A0A4P8WKC1_9EURY</name>
<reference evidence="4" key="1">
    <citation type="submission" date="2019-05" db="EMBL/GenBank/DDBJ databases">
        <title>Genome sequence and methylation pattern of the halophilic Archaeon Natrinema versiforme BOL5-4.</title>
        <authorList>
            <person name="DasSarma P."/>
            <person name="Anton B.P."/>
            <person name="DasSarma S.L."/>
            <person name="Martinez F.L."/>
            <person name="Guzman D."/>
            <person name="Roberts R.J."/>
            <person name="DasSarma S."/>
        </authorList>
    </citation>
    <scope>NUCLEOTIDE SEQUENCE [LARGE SCALE GENOMIC DNA]</scope>
    <source>
        <strain evidence="4">BOL5-4</strain>
    </source>
</reference>
<keyword evidence="1" id="KW-0238">DNA-binding</keyword>
<dbReference type="InterPro" id="IPR001387">
    <property type="entry name" value="Cro/C1-type_HTH"/>
</dbReference>
<dbReference type="GeneID" id="40267022"/>
<protein>
    <submittedName>
        <fullName evidence="3">Helix-turn-helix transcriptional regulator</fullName>
    </submittedName>
</protein>
<dbReference type="RefSeq" id="WP_138246419.1">
    <property type="nucleotide sequence ID" value="NZ_CP040330.1"/>
</dbReference>
<proteinExistence type="predicted"/>
<dbReference type="GO" id="GO:0003677">
    <property type="term" value="F:DNA binding"/>
    <property type="evidence" value="ECO:0007669"/>
    <property type="project" value="UniProtKB-KW"/>
</dbReference>
<dbReference type="PROSITE" id="PS50943">
    <property type="entry name" value="HTH_CROC1"/>
    <property type="match status" value="1"/>
</dbReference>
<feature type="domain" description="HTH cro/C1-type" evidence="2">
    <location>
        <begin position="5"/>
        <end position="59"/>
    </location>
</feature>
<sequence length="66" mass="7652">MDNELRERREEHGLTQQELADEVGVSRQTIYAIEHSKYDPSLTLAFKLARCFDCAVEELFHPKGDD</sequence>
<dbReference type="Proteomes" id="UP000302218">
    <property type="component" value="Chromosome"/>
</dbReference>
<dbReference type="KEGG" id="nvr:FEJ81_17075"/>
<dbReference type="EMBL" id="CP040330">
    <property type="protein sequence ID" value="QCS43969.1"/>
    <property type="molecule type" value="Genomic_DNA"/>
</dbReference>
<gene>
    <name evidence="3" type="ORF">FEJ81_17075</name>
</gene>
<dbReference type="CDD" id="cd00093">
    <property type="entry name" value="HTH_XRE"/>
    <property type="match status" value="1"/>
</dbReference>
<dbReference type="InterPro" id="IPR010982">
    <property type="entry name" value="Lambda_DNA-bd_dom_sf"/>
</dbReference>
<evidence type="ECO:0000259" key="2">
    <source>
        <dbReference type="PROSITE" id="PS50943"/>
    </source>
</evidence>
<dbReference type="OrthoDB" id="67699at2157"/>
<dbReference type="Pfam" id="PF01381">
    <property type="entry name" value="HTH_3"/>
    <property type="match status" value="1"/>
</dbReference>
<evidence type="ECO:0000313" key="3">
    <source>
        <dbReference type="EMBL" id="QCS43969.1"/>
    </source>
</evidence>
<dbReference type="SMART" id="SM00530">
    <property type="entry name" value="HTH_XRE"/>
    <property type="match status" value="1"/>
</dbReference>
<evidence type="ECO:0000256" key="1">
    <source>
        <dbReference type="ARBA" id="ARBA00023125"/>
    </source>
</evidence>
<dbReference type="SUPFAM" id="SSF47413">
    <property type="entry name" value="lambda repressor-like DNA-binding domains"/>
    <property type="match status" value="1"/>
</dbReference>
<accession>A0A4P8WKC1</accession>